<dbReference type="EMBL" id="CANHGI010000006">
    <property type="protein sequence ID" value="CAI5454350.1"/>
    <property type="molecule type" value="Genomic_DNA"/>
</dbReference>
<reference evidence="2" key="1">
    <citation type="submission" date="2022-11" db="EMBL/GenBank/DDBJ databases">
        <authorList>
            <person name="Kikuchi T."/>
        </authorList>
    </citation>
    <scope>NUCLEOTIDE SEQUENCE</scope>
    <source>
        <strain evidence="2">PS1010</strain>
    </source>
</reference>
<dbReference type="AlphaFoldDB" id="A0A9P1J280"/>
<name>A0A9P1J280_9PELO</name>
<dbReference type="Proteomes" id="UP001152747">
    <property type="component" value="Unassembled WGS sequence"/>
</dbReference>
<protein>
    <submittedName>
        <fullName evidence="2">Uncharacterized protein</fullName>
    </submittedName>
</protein>
<evidence type="ECO:0000256" key="1">
    <source>
        <dbReference type="SAM" id="SignalP"/>
    </source>
</evidence>
<keyword evidence="3" id="KW-1185">Reference proteome</keyword>
<comment type="caution">
    <text evidence="2">The sequence shown here is derived from an EMBL/GenBank/DDBJ whole genome shotgun (WGS) entry which is preliminary data.</text>
</comment>
<sequence>MLRLGQFVLLLILAAAIFSIPTSYSKSNPQLFNLFKQIHNKKAVGDALPYDHSAFSDNNGYGFDNEPLFVIV</sequence>
<dbReference type="OrthoDB" id="5779912at2759"/>
<feature type="signal peptide" evidence="1">
    <location>
        <begin position="1"/>
        <end position="25"/>
    </location>
</feature>
<evidence type="ECO:0000313" key="3">
    <source>
        <dbReference type="Proteomes" id="UP001152747"/>
    </source>
</evidence>
<organism evidence="2 3">
    <name type="scientific">Caenorhabditis angaria</name>
    <dbReference type="NCBI Taxonomy" id="860376"/>
    <lineage>
        <taxon>Eukaryota</taxon>
        <taxon>Metazoa</taxon>
        <taxon>Ecdysozoa</taxon>
        <taxon>Nematoda</taxon>
        <taxon>Chromadorea</taxon>
        <taxon>Rhabditida</taxon>
        <taxon>Rhabditina</taxon>
        <taxon>Rhabditomorpha</taxon>
        <taxon>Rhabditoidea</taxon>
        <taxon>Rhabditidae</taxon>
        <taxon>Peloderinae</taxon>
        <taxon>Caenorhabditis</taxon>
    </lineage>
</organism>
<feature type="chain" id="PRO_5040227652" evidence="1">
    <location>
        <begin position="26"/>
        <end position="72"/>
    </location>
</feature>
<accession>A0A9P1J280</accession>
<keyword evidence="1" id="KW-0732">Signal</keyword>
<proteinExistence type="predicted"/>
<evidence type="ECO:0000313" key="2">
    <source>
        <dbReference type="EMBL" id="CAI5454350.1"/>
    </source>
</evidence>
<gene>
    <name evidence="2" type="ORF">CAMP_LOCUS16987</name>
</gene>